<sequence length="112" mass="11222">MTMKKMMMISMVLAVMAGGQQAMAQGSVRHSGQALNHSVQASGHAVVAGAQLTSAAIAIPMVAAGAVGAASTQSGAALLKQADSDFDRPLSISEETVTAGPAPSEALYGHKE</sequence>
<name>Q0F032_9PROT</name>
<dbReference type="InParanoid" id="Q0F032"/>
<dbReference type="AlphaFoldDB" id="Q0F032"/>
<reference evidence="2 3" key="1">
    <citation type="submission" date="2006-09" db="EMBL/GenBank/DDBJ databases">
        <authorList>
            <person name="Emerson D."/>
            <person name="Ferriera S."/>
            <person name="Johnson J."/>
            <person name="Kravitz S."/>
            <person name="Halpern A."/>
            <person name="Remington K."/>
            <person name="Beeson K."/>
            <person name="Tran B."/>
            <person name="Rogers Y.-H."/>
            <person name="Friedman R."/>
            <person name="Venter J.C."/>
        </authorList>
    </citation>
    <scope>NUCLEOTIDE SEQUENCE [LARGE SCALE GENOMIC DNA]</scope>
    <source>
        <strain evidence="2 3">PV-1</strain>
    </source>
</reference>
<keyword evidence="3" id="KW-1185">Reference proteome</keyword>
<proteinExistence type="predicted"/>
<protein>
    <submittedName>
        <fullName evidence="2">Uncharacterized protein</fullName>
    </submittedName>
</protein>
<dbReference type="EMBL" id="AATS01000005">
    <property type="protein sequence ID" value="EAU54852.1"/>
    <property type="molecule type" value="Genomic_DNA"/>
</dbReference>
<feature type="signal peptide" evidence="1">
    <location>
        <begin position="1"/>
        <end position="24"/>
    </location>
</feature>
<organism evidence="2 3">
    <name type="scientific">Mariprofundus ferrooxydans PV-1</name>
    <dbReference type="NCBI Taxonomy" id="314345"/>
    <lineage>
        <taxon>Bacteria</taxon>
        <taxon>Pseudomonadati</taxon>
        <taxon>Pseudomonadota</taxon>
        <taxon>Candidatius Mariprofundia</taxon>
        <taxon>Mariprofundales</taxon>
        <taxon>Mariprofundaceae</taxon>
        <taxon>Mariprofundus</taxon>
    </lineage>
</organism>
<dbReference type="HOGENOM" id="CLU_2180679_0_0_0"/>
<gene>
    <name evidence="2" type="ORF">SPV1_09163</name>
</gene>
<dbReference type="Proteomes" id="UP000005297">
    <property type="component" value="Unassembled WGS sequence"/>
</dbReference>
<evidence type="ECO:0000256" key="1">
    <source>
        <dbReference type="SAM" id="SignalP"/>
    </source>
</evidence>
<dbReference type="eggNOG" id="ENOG5033B7D">
    <property type="taxonomic scope" value="Bacteria"/>
</dbReference>
<evidence type="ECO:0000313" key="2">
    <source>
        <dbReference type="EMBL" id="EAU54852.1"/>
    </source>
</evidence>
<dbReference type="STRING" id="314344.AL013_11495"/>
<comment type="caution">
    <text evidence="2">The sequence shown here is derived from an EMBL/GenBank/DDBJ whole genome shotgun (WGS) entry which is preliminary data.</text>
</comment>
<feature type="chain" id="PRO_5004171535" evidence="1">
    <location>
        <begin position="25"/>
        <end position="112"/>
    </location>
</feature>
<evidence type="ECO:0000313" key="3">
    <source>
        <dbReference type="Proteomes" id="UP000005297"/>
    </source>
</evidence>
<accession>Q0F032</accession>
<keyword evidence="1" id="KW-0732">Signal</keyword>